<dbReference type="InterPro" id="IPR001245">
    <property type="entry name" value="Ser-Thr/Tyr_kinase_cat_dom"/>
</dbReference>
<dbReference type="PANTHER" id="PTHR27005:SF468">
    <property type="entry name" value="OS01G0310500 PROTEIN"/>
    <property type="match status" value="1"/>
</dbReference>
<dbReference type="Gene3D" id="1.10.510.10">
    <property type="entry name" value="Transferase(Phosphotransferase) domain 1"/>
    <property type="match status" value="1"/>
</dbReference>
<keyword evidence="1" id="KW-0547">Nucleotide-binding</keyword>
<dbReference type="AlphaFoldDB" id="A0A0K9NJX7"/>
<feature type="domain" description="Protein kinase" evidence="3">
    <location>
        <begin position="1"/>
        <end position="207"/>
    </location>
</feature>
<dbReference type="PROSITE" id="PS50011">
    <property type="entry name" value="PROTEIN_KINASE_DOM"/>
    <property type="match status" value="1"/>
</dbReference>
<sequence length="265" mass="30011">MLVYEYISHGTLSNFLHVPDHSSDLCWEDRLRIAIEVASAIVYLLSTGLNTIFHRDLKSANILLDEKLTTKLSDFGTSKTISSDQTHITATVQGTIGYLDPEYFQSGKLTEKNDVYSFGVILLKLLTGEKPISSKYKSLEGGENLVTFFIKLLQTNQLDTIFDRSILMEESVKEELVDVARLAGKCLKLRGEDSPIMKEVELALEGIRRRGKKKIDGKINKQDNDYEIGKYSTVVQISQRYHFLLHEASIHLIFINYLLMTIVSA</sequence>
<dbReference type="STRING" id="29655.A0A0K9NJX7"/>
<dbReference type="InterPro" id="IPR045274">
    <property type="entry name" value="WAK-like"/>
</dbReference>
<dbReference type="PROSITE" id="PS00108">
    <property type="entry name" value="PROTEIN_KINASE_ST"/>
    <property type="match status" value="1"/>
</dbReference>
<dbReference type="GO" id="GO:0004672">
    <property type="term" value="F:protein kinase activity"/>
    <property type="evidence" value="ECO:0007669"/>
    <property type="project" value="InterPro"/>
</dbReference>
<dbReference type="GO" id="GO:0007166">
    <property type="term" value="P:cell surface receptor signaling pathway"/>
    <property type="evidence" value="ECO:0007669"/>
    <property type="project" value="InterPro"/>
</dbReference>
<dbReference type="SMART" id="SM00220">
    <property type="entry name" value="S_TKc"/>
    <property type="match status" value="1"/>
</dbReference>
<keyword evidence="4" id="KW-0808">Transferase</keyword>
<dbReference type="FunFam" id="1.10.510.10:FF:000084">
    <property type="entry name" value="Wall-associated receptor kinase 2"/>
    <property type="match status" value="1"/>
</dbReference>
<dbReference type="OMA" id="IMIDQTH"/>
<evidence type="ECO:0000256" key="2">
    <source>
        <dbReference type="ARBA" id="ARBA00022840"/>
    </source>
</evidence>
<accession>A0A0K9NJX7</accession>
<evidence type="ECO:0000313" key="4">
    <source>
        <dbReference type="EMBL" id="KMZ56270.1"/>
    </source>
</evidence>
<dbReference type="PANTHER" id="PTHR27005">
    <property type="entry name" value="WALL-ASSOCIATED RECEPTOR KINASE-LIKE 21"/>
    <property type="match status" value="1"/>
</dbReference>
<evidence type="ECO:0000259" key="3">
    <source>
        <dbReference type="PROSITE" id="PS50011"/>
    </source>
</evidence>
<dbReference type="OrthoDB" id="665377at2759"/>
<evidence type="ECO:0000313" key="5">
    <source>
        <dbReference type="Proteomes" id="UP000036987"/>
    </source>
</evidence>
<protein>
    <submittedName>
        <fullName evidence="4">Protein kinase family protein</fullName>
    </submittedName>
</protein>
<dbReference type="InterPro" id="IPR011009">
    <property type="entry name" value="Kinase-like_dom_sf"/>
</dbReference>
<keyword evidence="4" id="KW-0418">Kinase</keyword>
<name>A0A0K9NJX7_ZOSMR</name>
<dbReference type="InterPro" id="IPR008271">
    <property type="entry name" value="Ser/Thr_kinase_AS"/>
</dbReference>
<dbReference type="GO" id="GO:0005524">
    <property type="term" value="F:ATP binding"/>
    <property type="evidence" value="ECO:0007669"/>
    <property type="project" value="UniProtKB-KW"/>
</dbReference>
<comment type="caution">
    <text evidence="4">The sequence shown here is derived from an EMBL/GenBank/DDBJ whole genome shotgun (WGS) entry which is preliminary data.</text>
</comment>
<dbReference type="Proteomes" id="UP000036987">
    <property type="component" value="Unassembled WGS sequence"/>
</dbReference>
<dbReference type="SUPFAM" id="SSF56112">
    <property type="entry name" value="Protein kinase-like (PK-like)"/>
    <property type="match status" value="1"/>
</dbReference>
<dbReference type="Pfam" id="PF07714">
    <property type="entry name" value="PK_Tyr_Ser-Thr"/>
    <property type="match status" value="1"/>
</dbReference>
<evidence type="ECO:0000256" key="1">
    <source>
        <dbReference type="ARBA" id="ARBA00022741"/>
    </source>
</evidence>
<dbReference type="EMBL" id="LFYR01002205">
    <property type="protein sequence ID" value="KMZ56270.1"/>
    <property type="molecule type" value="Genomic_DNA"/>
</dbReference>
<gene>
    <name evidence="4" type="ORF">ZOSMA_97G00370</name>
</gene>
<keyword evidence="2" id="KW-0067">ATP-binding</keyword>
<proteinExistence type="predicted"/>
<reference evidence="5" key="1">
    <citation type="journal article" date="2016" name="Nature">
        <title>The genome of the seagrass Zostera marina reveals angiosperm adaptation to the sea.</title>
        <authorList>
            <person name="Olsen J.L."/>
            <person name="Rouze P."/>
            <person name="Verhelst B."/>
            <person name="Lin Y.-C."/>
            <person name="Bayer T."/>
            <person name="Collen J."/>
            <person name="Dattolo E."/>
            <person name="De Paoli E."/>
            <person name="Dittami S."/>
            <person name="Maumus F."/>
            <person name="Michel G."/>
            <person name="Kersting A."/>
            <person name="Lauritano C."/>
            <person name="Lohaus R."/>
            <person name="Toepel M."/>
            <person name="Tonon T."/>
            <person name="Vanneste K."/>
            <person name="Amirebrahimi M."/>
            <person name="Brakel J."/>
            <person name="Bostroem C."/>
            <person name="Chovatia M."/>
            <person name="Grimwood J."/>
            <person name="Jenkins J.W."/>
            <person name="Jueterbock A."/>
            <person name="Mraz A."/>
            <person name="Stam W.T."/>
            <person name="Tice H."/>
            <person name="Bornberg-Bauer E."/>
            <person name="Green P.J."/>
            <person name="Pearson G.A."/>
            <person name="Procaccini G."/>
            <person name="Duarte C.M."/>
            <person name="Schmutz J."/>
            <person name="Reusch T.B.H."/>
            <person name="Van de Peer Y."/>
        </authorList>
    </citation>
    <scope>NUCLEOTIDE SEQUENCE [LARGE SCALE GENOMIC DNA]</scope>
    <source>
        <strain evidence="5">cv. Finnish</strain>
    </source>
</reference>
<keyword evidence="5" id="KW-1185">Reference proteome</keyword>
<dbReference type="InterPro" id="IPR000719">
    <property type="entry name" value="Prot_kinase_dom"/>
</dbReference>
<organism evidence="4 5">
    <name type="scientific">Zostera marina</name>
    <name type="common">Eelgrass</name>
    <dbReference type="NCBI Taxonomy" id="29655"/>
    <lineage>
        <taxon>Eukaryota</taxon>
        <taxon>Viridiplantae</taxon>
        <taxon>Streptophyta</taxon>
        <taxon>Embryophyta</taxon>
        <taxon>Tracheophyta</taxon>
        <taxon>Spermatophyta</taxon>
        <taxon>Magnoliopsida</taxon>
        <taxon>Liliopsida</taxon>
        <taxon>Zosteraceae</taxon>
        <taxon>Zostera</taxon>
    </lineage>
</organism>